<evidence type="ECO:0000313" key="3">
    <source>
        <dbReference type="Proteomes" id="UP000257016"/>
    </source>
</evidence>
<organism evidence="2 3">
    <name type="scientific">Cupriavidus taiwanensis</name>
    <dbReference type="NCBI Taxonomy" id="164546"/>
    <lineage>
        <taxon>Bacteria</taxon>
        <taxon>Pseudomonadati</taxon>
        <taxon>Pseudomonadota</taxon>
        <taxon>Betaproteobacteria</taxon>
        <taxon>Burkholderiales</taxon>
        <taxon>Burkholderiaceae</taxon>
        <taxon>Cupriavidus</taxon>
    </lineage>
</organism>
<dbReference type="AlphaFoldDB" id="A0A975WPZ5"/>
<gene>
    <name evidence="2" type="ORF">CBM2586_A10628</name>
</gene>
<reference evidence="2 3" key="1">
    <citation type="submission" date="2018-01" db="EMBL/GenBank/DDBJ databases">
        <authorList>
            <person name="Clerissi C."/>
        </authorList>
    </citation>
    <scope>NUCLEOTIDE SEQUENCE [LARGE SCALE GENOMIC DNA]</scope>
    <source>
        <strain evidence="2">Cupriavidus taiwanensis LMG 19430</strain>
    </source>
</reference>
<dbReference type="EMBL" id="OFSN01000001">
    <property type="protein sequence ID" value="SOY40663.1"/>
    <property type="molecule type" value="Genomic_DNA"/>
</dbReference>
<name>A0A975WPZ5_9BURK</name>
<protein>
    <submittedName>
        <fullName evidence="2">Uncharacterized protein</fullName>
    </submittedName>
</protein>
<dbReference type="Proteomes" id="UP000257016">
    <property type="component" value="Unassembled WGS sequence"/>
</dbReference>
<feature type="compositionally biased region" description="Polar residues" evidence="1">
    <location>
        <begin position="1"/>
        <end position="20"/>
    </location>
</feature>
<feature type="region of interest" description="Disordered" evidence="1">
    <location>
        <begin position="1"/>
        <end position="22"/>
    </location>
</feature>
<evidence type="ECO:0000313" key="2">
    <source>
        <dbReference type="EMBL" id="SOY40663.1"/>
    </source>
</evidence>
<sequence length="53" mass="5601">MHVANYTQSPAGTTTVSPQPLRSLRNPLINHRLPAAVAAARVSAPVLTPFPNV</sequence>
<proteinExistence type="predicted"/>
<accession>A0A975WPZ5</accession>
<evidence type="ECO:0000256" key="1">
    <source>
        <dbReference type="SAM" id="MobiDB-lite"/>
    </source>
</evidence>
<comment type="caution">
    <text evidence="2">The sequence shown here is derived from an EMBL/GenBank/DDBJ whole genome shotgun (WGS) entry which is preliminary data.</text>
</comment>